<dbReference type="InterPro" id="IPR009499">
    <property type="entry name" value="AllG-like"/>
</dbReference>
<accession>A0A6J4ICI7</accession>
<sequence length="475" mass="49616">MSLGGLLSAPPSIVAAGVDVFSDALRAQGADVHDVDWRPPGFGDPADLAALALDPRRNAANRVAVERILAAGSQLVDVRPARDVIGLPDRTLLHSGPPLTWETASGPMRGALIGACLFEGWAPDVDDAERILAAGEITLDPCHHHRTVGPMAGVTSPSMWMWCLSDPVNGGEAFCNLNEGLGKVLRMGAFNEEVLTRLAWMRDVLGPVLADAVRSMRDPLDVKSVLAQMLQMGDEGHNRNRAGSLMTLRELSPAVVEVDAPSSDIAAVLRFIGGNEHFFLNLGMPTAKLAMDAARDVPGSSLVTVMSRNGTEFGIQTAGTGDRWFTGPANTPVGLFLGDYGPDDANPDIGDSAIMETYGVGGFSMAAAPAIVRFVGGTVPDALATTERMYQLTLAENPAMAIPIMGFRGSPTGIDVLKVARTGWLPQINTGMAGRVAGTGQVGAGLVQPPQECFEKALVALAEEAQASLPAGAAG</sequence>
<dbReference type="AlphaFoldDB" id="A0A6J4ICI7"/>
<dbReference type="InterPro" id="IPR024033">
    <property type="entry name" value="OXTCase_su_AllG_h-dom"/>
</dbReference>
<protein>
    <submittedName>
        <fullName evidence="1">Uncharacterized protein YahG</fullName>
    </submittedName>
</protein>
<dbReference type="Gene3D" id="1.10.10.660">
    <property type="entry name" value="conserved protein of unknown function from Enterococcus faecalis V583"/>
    <property type="match status" value="1"/>
</dbReference>
<dbReference type="Gene3D" id="3.90.1710.10">
    <property type="entry name" value="Enterococcus faecalis V583 domain"/>
    <property type="match status" value="1"/>
</dbReference>
<name>A0A6J4ICI7_9ACTN</name>
<gene>
    <name evidence="1" type="ORF">AVDCRST_MAG57-1845</name>
</gene>
<dbReference type="EMBL" id="CADCTI010000162">
    <property type="protein sequence ID" value="CAA9247197.1"/>
    <property type="molecule type" value="Genomic_DNA"/>
</dbReference>
<dbReference type="Pfam" id="PF06545">
    <property type="entry name" value="AllG"/>
    <property type="match status" value="1"/>
</dbReference>
<proteinExistence type="predicted"/>
<dbReference type="Gene3D" id="3.90.1700.10">
    <property type="entry name" value="v583 domain like"/>
    <property type="match status" value="1"/>
</dbReference>
<evidence type="ECO:0000313" key="1">
    <source>
        <dbReference type="EMBL" id="CAA9247197.1"/>
    </source>
</evidence>
<organism evidence="1">
    <name type="scientific">uncultured Blastococcus sp</name>
    <dbReference type="NCBI Taxonomy" id="217144"/>
    <lineage>
        <taxon>Bacteria</taxon>
        <taxon>Bacillati</taxon>
        <taxon>Actinomycetota</taxon>
        <taxon>Actinomycetes</taxon>
        <taxon>Geodermatophilales</taxon>
        <taxon>Geodermatophilaceae</taxon>
        <taxon>Blastococcus</taxon>
        <taxon>environmental samples</taxon>
    </lineage>
</organism>
<reference evidence="1" key="1">
    <citation type="submission" date="2020-02" db="EMBL/GenBank/DDBJ databases">
        <authorList>
            <person name="Meier V. D."/>
        </authorList>
    </citation>
    <scope>NUCLEOTIDE SEQUENCE</scope>
    <source>
        <strain evidence="1">AVDCRST_MAG57</strain>
    </source>
</reference>